<dbReference type="InterPro" id="IPR001851">
    <property type="entry name" value="ABC_transp_permease"/>
</dbReference>
<evidence type="ECO:0000256" key="2">
    <source>
        <dbReference type="ARBA" id="ARBA00022448"/>
    </source>
</evidence>
<evidence type="ECO:0000256" key="6">
    <source>
        <dbReference type="ARBA" id="ARBA00022840"/>
    </source>
</evidence>
<name>A0A858SXY3_9RHOB</name>
<feature type="domain" description="ABC transporter" evidence="10">
    <location>
        <begin position="370"/>
        <end position="603"/>
    </location>
</feature>
<dbReference type="InterPro" id="IPR032823">
    <property type="entry name" value="BCA_ABC_TP_C"/>
</dbReference>
<dbReference type="CDD" id="cd03219">
    <property type="entry name" value="ABC_Mj1267_LivG_branched"/>
    <property type="match status" value="1"/>
</dbReference>
<dbReference type="AlphaFoldDB" id="A0A858SXY3"/>
<keyword evidence="4 9" id="KW-0812">Transmembrane</keyword>
<evidence type="ECO:0000256" key="4">
    <source>
        <dbReference type="ARBA" id="ARBA00022692"/>
    </source>
</evidence>
<dbReference type="GO" id="GO:0015188">
    <property type="term" value="F:L-isoleucine transmembrane transporter activity"/>
    <property type="evidence" value="ECO:0007669"/>
    <property type="project" value="TreeGrafter"/>
</dbReference>
<dbReference type="KEGG" id="rpon:G3256_14680"/>
<sequence length="626" mass="65382">MGDANLLTFPARLRAANLVRTLVCLVVLAVAVAVLTLVFGRSGERIAVQMCVNVAAVVALGVFCGNTGIVSFGHGAFMAIGAYLSGILTMPAGIQRTSLPELPAFLAGHELSLWMALPVVALAGLVFAAISGTAIARLMGASAAIASLGLLIITHGVAVGAREITRGSQTFFGVPRVVDLSLAFGAAVVFILLARAYRESPAGLFARAARDDDAAAAALGINPRRTRFVSWCLSGAMCTVAGALYGHMLGAFSPASFYLSLVFAHVAMMIVGGMASVGGAVTGVIGITLLQDGVRQFEGGVEVFGVALPEVFGLTTVSLGLAILLVIWLRPAGLVGRFELGPGAGARIFDRISRETSPAPAPARVSEEILQAEQLSKSFAGVRAVDHMTFAAPTGRVTGLIGPNGAGKSTLVNLITRQYHADSGKTLLSGRDLSTVSAENVARAGISRSFQNLRLFQGLTVYENVLVSALAAGHRGAQAAAVALRELRAFDLGDLAATRADALSYGARKRLEIARAIAQEPVILLLDEPAAGMNPAETDDLADRLMQIRDERGIGILLIDHDLHFVNRLSGWTVVMHRGTLIAEGAPEEVRADPAVIEAYIGRGRTAAAITRTTKEETFPQQGVRP</sequence>
<feature type="transmembrane region" description="Helical" evidence="9">
    <location>
        <begin position="46"/>
        <end position="64"/>
    </location>
</feature>
<dbReference type="PANTHER" id="PTHR45772:SF7">
    <property type="entry name" value="AMINO ACID ABC TRANSPORTER ATP-BINDING PROTEIN"/>
    <property type="match status" value="1"/>
</dbReference>
<dbReference type="GO" id="GO:0005886">
    <property type="term" value="C:plasma membrane"/>
    <property type="evidence" value="ECO:0007669"/>
    <property type="project" value="UniProtKB-SubCell"/>
</dbReference>
<dbReference type="Gene3D" id="3.40.50.300">
    <property type="entry name" value="P-loop containing nucleotide triphosphate hydrolases"/>
    <property type="match status" value="1"/>
</dbReference>
<evidence type="ECO:0000313" key="11">
    <source>
        <dbReference type="EMBL" id="QJF52331.1"/>
    </source>
</evidence>
<keyword evidence="8 9" id="KW-0472">Membrane</keyword>
<dbReference type="GO" id="GO:1903805">
    <property type="term" value="P:L-valine import across plasma membrane"/>
    <property type="evidence" value="ECO:0007669"/>
    <property type="project" value="TreeGrafter"/>
</dbReference>
<evidence type="ECO:0000256" key="5">
    <source>
        <dbReference type="ARBA" id="ARBA00022741"/>
    </source>
</evidence>
<keyword evidence="6 11" id="KW-0067">ATP-binding</keyword>
<dbReference type="InterPro" id="IPR003439">
    <property type="entry name" value="ABC_transporter-like_ATP-bd"/>
</dbReference>
<dbReference type="GO" id="GO:0042941">
    <property type="term" value="P:D-alanine transmembrane transport"/>
    <property type="evidence" value="ECO:0007669"/>
    <property type="project" value="TreeGrafter"/>
</dbReference>
<feature type="transmembrane region" description="Helical" evidence="9">
    <location>
        <begin position="21"/>
        <end position="40"/>
    </location>
</feature>
<dbReference type="PANTHER" id="PTHR45772">
    <property type="entry name" value="CONSERVED COMPONENT OF ABC TRANSPORTER FOR NATURAL AMINO ACIDS-RELATED"/>
    <property type="match status" value="1"/>
</dbReference>
<feature type="transmembrane region" description="Helical" evidence="9">
    <location>
        <begin position="180"/>
        <end position="197"/>
    </location>
</feature>
<feature type="transmembrane region" description="Helical" evidence="9">
    <location>
        <begin position="114"/>
        <end position="136"/>
    </location>
</feature>
<proteinExistence type="predicted"/>
<dbReference type="EMBL" id="CP048788">
    <property type="protein sequence ID" value="QJF52331.1"/>
    <property type="molecule type" value="Genomic_DNA"/>
</dbReference>
<dbReference type="Proteomes" id="UP000503308">
    <property type="component" value="Chromosome"/>
</dbReference>
<keyword evidence="7 9" id="KW-1133">Transmembrane helix</keyword>
<dbReference type="InterPro" id="IPR051120">
    <property type="entry name" value="ABC_AA/LPS_Transport"/>
</dbReference>
<dbReference type="GO" id="GO:1903806">
    <property type="term" value="P:L-isoleucine import across plasma membrane"/>
    <property type="evidence" value="ECO:0007669"/>
    <property type="project" value="TreeGrafter"/>
</dbReference>
<dbReference type="CDD" id="cd06581">
    <property type="entry name" value="TM_PBP1_LivM_like"/>
    <property type="match status" value="1"/>
</dbReference>
<dbReference type="SUPFAM" id="SSF52540">
    <property type="entry name" value="P-loop containing nucleoside triphosphate hydrolases"/>
    <property type="match status" value="1"/>
</dbReference>
<dbReference type="InterPro" id="IPR003593">
    <property type="entry name" value="AAA+_ATPase"/>
</dbReference>
<reference evidence="11 12" key="1">
    <citation type="submission" date="2020-02" db="EMBL/GenBank/DDBJ databases">
        <title>Genome sequence of Roseobacter ponti.</title>
        <authorList>
            <person name="Hollensteiner J."/>
            <person name="Schneider D."/>
            <person name="Poehlein A."/>
            <person name="Daniel R."/>
        </authorList>
    </citation>
    <scope>NUCLEOTIDE SEQUENCE [LARGE SCALE GENOMIC DNA]</scope>
    <source>
        <strain evidence="11 12">DSM 106830</strain>
    </source>
</reference>
<dbReference type="SMART" id="SM00382">
    <property type="entry name" value="AAA"/>
    <property type="match status" value="1"/>
</dbReference>
<dbReference type="RefSeq" id="WP_169641550.1">
    <property type="nucleotide sequence ID" value="NZ_CP048788.1"/>
</dbReference>
<feature type="transmembrane region" description="Helical" evidence="9">
    <location>
        <begin position="311"/>
        <end position="329"/>
    </location>
</feature>
<dbReference type="Pfam" id="PF00005">
    <property type="entry name" value="ABC_tran"/>
    <property type="match status" value="1"/>
</dbReference>
<dbReference type="GO" id="GO:0005524">
    <property type="term" value="F:ATP binding"/>
    <property type="evidence" value="ECO:0007669"/>
    <property type="project" value="UniProtKB-KW"/>
</dbReference>
<organism evidence="11 12">
    <name type="scientific">Roseobacter ponti</name>
    <dbReference type="NCBI Taxonomy" id="1891787"/>
    <lineage>
        <taxon>Bacteria</taxon>
        <taxon>Pseudomonadati</taxon>
        <taxon>Pseudomonadota</taxon>
        <taxon>Alphaproteobacteria</taxon>
        <taxon>Rhodobacterales</taxon>
        <taxon>Roseobacteraceae</taxon>
        <taxon>Roseobacter</taxon>
    </lineage>
</organism>
<dbReference type="GO" id="GO:0015192">
    <property type="term" value="F:L-phenylalanine transmembrane transporter activity"/>
    <property type="evidence" value="ECO:0007669"/>
    <property type="project" value="TreeGrafter"/>
</dbReference>
<evidence type="ECO:0000256" key="8">
    <source>
        <dbReference type="ARBA" id="ARBA00023136"/>
    </source>
</evidence>
<dbReference type="InterPro" id="IPR027417">
    <property type="entry name" value="P-loop_NTPase"/>
</dbReference>
<comment type="subcellular location">
    <subcellularLocation>
        <location evidence="1">Cell membrane</location>
        <topology evidence="1">Multi-pass membrane protein</topology>
    </subcellularLocation>
</comment>
<keyword evidence="2" id="KW-0813">Transport</keyword>
<evidence type="ECO:0000259" key="10">
    <source>
        <dbReference type="PROSITE" id="PS50893"/>
    </source>
</evidence>
<dbReference type="GO" id="GO:0016887">
    <property type="term" value="F:ATP hydrolysis activity"/>
    <property type="evidence" value="ECO:0007669"/>
    <property type="project" value="InterPro"/>
</dbReference>
<dbReference type="PROSITE" id="PS50893">
    <property type="entry name" value="ABC_TRANSPORTER_2"/>
    <property type="match status" value="1"/>
</dbReference>
<accession>A0A858SXY3</accession>
<dbReference type="Pfam" id="PF12399">
    <property type="entry name" value="BCA_ABC_TP_C"/>
    <property type="match status" value="1"/>
</dbReference>
<dbReference type="InterPro" id="IPR043428">
    <property type="entry name" value="LivM-like"/>
</dbReference>
<evidence type="ECO:0000256" key="9">
    <source>
        <dbReference type="SAM" id="Phobius"/>
    </source>
</evidence>
<feature type="transmembrane region" description="Helical" evidence="9">
    <location>
        <begin position="257"/>
        <end position="290"/>
    </location>
</feature>
<dbReference type="GO" id="GO:0015808">
    <property type="term" value="P:L-alanine transport"/>
    <property type="evidence" value="ECO:0007669"/>
    <property type="project" value="TreeGrafter"/>
</dbReference>
<feature type="transmembrane region" description="Helical" evidence="9">
    <location>
        <begin position="228"/>
        <end position="245"/>
    </location>
</feature>
<keyword evidence="5" id="KW-0547">Nucleotide-binding</keyword>
<evidence type="ECO:0000256" key="7">
    <source>
        <dbReference type="ARBA" id="ARBA00022989"/>
    </source>
</evidence>
<keyword evidence="12" id="KW-1185">Reference proteome</keyword>
<feature type="transmembrane region" description="Helical" evidence="9">
    <location>
        <begin position="76"/>
        <end position="94"/>
    </location>
</feature>
<protein>
    <submittedName>
        <fullName evidence="11">Branched-chain amino acid ABC transporter ATP-binding protein/permease</fullName>
    </submittedName>
</protein>
<gene>
    <name evidence="11" type="ORF">G3256_14680</name>
</gene>
<dbReference type="Pfam" id="PF02653">
    <property type="entry name" value="BPD_transp_2"/>
    <property type="match status" value="1"/>
</dbReference>
<evidence type="ECO:0000256" key="3">
    <source>
        <dbReference type="ARBA" id="ARBA00022475"/>
    </source>
</evidence>
<keyword evidence="3" id="KW-1003">Cell membrane</keyword>
<feature type="transmembrane region" description="Helical" evidence="9">
    <location>
        <begin position="143"/>
        <end position="160"/>
    </location>
</feature>
<dbReference type="GO" id="GO:0005304">
    <property type="term" value="F:L-valine transmembrane transporter activity"/>
    <property type="evidence" value="ECO:0007669"/>
    <property type="project" value="TreeGrafter"/>
</dbReference>
<evidence type="ECO:0000313" key="12">
    <source>
        <dbReference type="Proteomes" id="UP000503308"/>
    </source>
</evidence>
<evidence type="ECO:0000256" key="1">
    <source>
        <dbReference type="ARBA" id="ARBA00004651"/>
    </source>
</evidence>